<dbReference type="PROSITE" id="PS00226">
    <property type="entry name" value="IF_ROD_1"/>
    <property type="match status" value="1"/>
</dbReference>
<dbReference type="AlphaFoldDB" id="A0A667YIK1"/>
<feature type="coiled-coil region" evidence="5">
    <location>
        <begin position="266"/>
        <end position="360"/>
    </location>
</feature>
<dbReference type="InParanoid" id="A0A667YIK1"/>
<dbReference type="InterPro" id="IPR032444">
    <property type="entry name" value="Keratin_2_head"/>
</dbReference>
<sequence length="411" mass="47439">MSLRNKRSSRPGRHLSSREFSSMSLGSYSIPKASSGPYSCTQITAVSVNKSLLTPLNIDIDPTIQAIRTQEKDQIKSLNNRFASFIDKVRFLEQQNKMLETKWKLLEGQTAASSNIEPMLKAYIANLQRQLDTITNDKQRLDIENNAMHKNVEEHKTKYEEEINKRNMAENEFVVLKKDVDAGYLSKVDLEDKVAGIADELNFLRSLYDMELRELQDSLKETSVVVQMDNSRGLNMDQIVSDVKAQYEDIAARSREEAESWYKNKFNQMSAQADQYGDELRNTKAEIAELNRLISRLQNEIQAVKGQRATLDGQIAETEHRGEKAVKDAKERIRDLELALQRAKQDMALQVREYQELMNVKLALDIEISTYRKLLEGEEERYTRVLWVNIYQQQRSAPILIKTVETQDITY</sequence>
<dbReference type="GO" id="GO:0045109">
    <property type="term" value="P:intermediate filament organization"/>
    <property type="evidence" value="ECO:0007669"/>
    <property type="project" value="TreeGrafter"/>
</dbReference>
<dbReference type="InterPro" id="IPR018039">
    <property type="entry name" value="IF_conserved"/>
</dbReference>
<feature type="domain" description="IF rod" evidence="6">
    <location>
        <begin position="71"/>
        <end position="382"/>
    </location>
</feature>
<evidence type="ECO:0000313" key="7">
    <source>
        <dbReference type="Ensembl" id="ENSMMDP00005021071.1"/>
    </source>
</evidence>
<keyword evidence="1 4" id="KW-0403">Intermediate filament</keyword>
<accession>A0A667YIK1</accession>
<dbReference type="SUPFAM" id="SSF64593">
    <property type="entry name" value="Intermediate filament protein, coiled coil region"/>
    <property type="match status" value="2"/>
</dbReference>
<dbReference type="PANTHER" id="PTHR45616:SF9">
    <property type="entry name" value="KERATIN, TYPE II CYTOSKELETAL 8-RELATED"/>
    <property type="match status" value="1"/>
</dbReference>
<dbReference type="FunFam" id="1.20.5.170:FF:000004">
    <property type="entry name" value="Keratin, type II cytoskeletal 5"/>
    <property type="match status" value="1"/>
</dbReference>
<dbReference type="Pfam" id="PF16208">
    <property type="entry name" value="Keratin_2_head"/>
    <property type="match status" value="1"/>
</dbReference>
<evidence type="ECO:0000256" key="1">
    <source>
        <dbReference type="ARBA" id="ARBA00022754"/>
    </source>
</evidence>
<dbReference type="FunFam" id="1.20.5.500:FF:000001">
    <property type="entry name" value="Type II keratin 23"/>
    <property type="match status" value="1"/>
</dbReference>
<dbReference type="PROSITE" id="PS51842">
    <property type="entry name" value="IF_ROD_2"/>
    <property type="match status" value="1"/>
</dbReference>
<dbReference type="FunFam" id="1.20.5.1160:FF:000001">
    <property type="entry name" value="Keratin type II"/>
    <property type="match status" value="1"/>
</dbReference>
<comment type="similarity">
    <text evidence="3 4">Belongs to the intermediate filament family.</text>
</comment>
<dbReference type="InterPro" id="IPR039008">
    <property type="entry name" value="IF_rod_dom"/>
</dbReference>
<keyword evidence="8" id="KW-1185">Reference proteome</keyword>
<dbReference type="GO" id="GO:0005615">
    <property type="term" value="C:extracellular space"/>
    <property type="evidence" value="ECO:0007669"/>
    <property type="project" value="TreeGrafter"/>
</dbReference>
<keyword evidence="2 5" id="KW-0175">Coiled coil</keyword>
<name>A0A667YIK1_9TELE</name>
<dbReference type="Pfam" id="PF00038">
    <property type="entry name" value="Filament"/>
    <property type="match status" value="1"/>
</dbReference>
<reference evidence="7" key="1">
    <citation type="submission" date="2019-06" db="EMBL/GenBank/DDBJ databases">
        <authorList>
            <consortium name="Wellcome Sanger Institute Data Sharing"/>
        </authorList>
    </citation>
    <scope>NUCLEOTIDE SEQUENCE [LARGE SCALE GENOMIC DNA]</scope>
</reference>
<evidence type="ECO:0000256" key="2">
    <source>
        <dbReference type="ARBA" id="ARBA00023054"/>
    </source>
</evidence>
<reference evidence="7" key="2">
    <citation type="submission" date="2025-08" db="UniProtKB">
        <authorList>
            <consortium name="Ensembl"/>
        </authorList>
    </citation>
    <scope>IDENTIFICATION</scope>
</reference>
<dbReference type="GO" id="GO:0030280">
    <property type="term" value="F:structural constituent of skin epidermis"/>
    <property type="evidence" value="ECO:0007669"/>
    <property type="project" value="TreeGrafter"/>
</dbReference>
<feature type="coiled-coil region" evidence="5">
    <location>
        <begin position="124"/>
        <end position="172"/>
    </location>
</feature>
<gene>
    <name evidence="7" type="primary">LOC115362554</name>
</gene>
<dbReference type="GO" id="GO:0031424">
    <property type="term" value="P:keratinization"/>
    <property type="evidence" value="ECO:0007669"/>
    <property type="project" value="TreeGrafter"/>
</dbReference>
<dbReference type="Gene3D" id="1.20.5.500">
    <property type="entry name" value="Single helix bin"/>
    <property type="match status" value="1"/>
</dbReference>
<dbReference type="PRINTS" id="PR01276">
    <property type="entry name" value="TYPE2KERATIN"/>
</dbReference>
<evidence type="ECO:0000256" key="5">
    <source>
        <dbReference type="SAM" id="Coils"/>
    </source>
</evidence>
<evidence type="ECO:0000256" key="4">
    <source>
        <dbReference type="RuleBase" id="RU000685"/>
    </source>
</evidence>
<protein>
    <submittedName>
        <fullName evidence="7">Si:dkey-222n6.2</fullName>
    </submittedName>
</protein>
<dbReference type="GO" id="GO:0045095">
    <property type="term" value="C:keratin filament"/>
    <property type="evidence" value="ECO:0007669"/>
    <property type="project" value="InterPro"/>
</dbReference>
<proteinExistence type="inferred from homology"/>
<dbReference type="Ensembl" id="ENSMMDT00005021556.1">
    <property type="protein sequence ID" value="ENSMMDP00005021071.1"/>
    <property type="gene ID" value="ENSMMDG00005010327.1"/>
</dbReference>
<reference evidence="7" key="3">
    <citation type="submission" date="2025-09" db="UniProtKB">
        <authorList>
            <consortium name="Ensembl"/>
        </authorList>
    </citation>
    <scope>IDENTIFICATION</scope>
</reference>
<dbReference type="Gene3D" id="1.20.5.170">
    <property type="match status" value="1"/>
</dbReference>
<evidence type="ECO:0000313" key="8">
    <source>
        <dbReference type="Proteomes" id="UP000472263"/>
    </source>
</evidence>
<dbReference type="SMART" id="SM01391">
    <property type="entry name" value="Filament"/>
    <property type="match status" value="1"/>
</dbReference>
<evidence type="ECO:0000256" key="3">
    <source>
        <dbReference type="ARBA" id="ARBA00061646"/>
    </source>
</evidence>
<dbReference type="Proteomes" id="UP000472263">
    <property type="component" value="Chromosome 7"/>
</dbReference>
<dbReference type="InterPro" id="IPR003054">
    <property type="entry name" value="Keratin_II"/>
</dbReference>
<evidence type="ECO:0000259" key="6">
    <source>
        <dbReference type="PROSITE" id="PS51842"/>
    </source>
</evidence>
<organism evidence="7 8">
    <name type="scientific">Myripristis murdjan</name>
    <name type="common">pinecone soldierfish</name>
    <dbReference type="NCBI Taxonomy" id="586833"/>
    <lineage>
        <taxon>Eukaryota</taxon>
        <taxon>Metazoa</taxon>
        <taxon>Chordata</taxon>
        <taxon>Craniata</taxon>
        <taxon>Vertebrata</taxon>
        <taxon>Euteleostomi</taxon>
        <taxon>Actinopterygii</taxon>
        <taxon>Neopterygii</taxon>
        <taxon>Teleostei</taxon>
        <taxon>Neoteleostei</taxon>
        <taxon>Acanthomorphata</taxon>
        <taxon>Holocentriformes</taxon>
        <taxon>Holocentridae</taxon>
        <taxon>Myripristis</taxon>
    </lineage>
</organism>
<dbReference type="Gene3D" id="1.20.5.1160">
    <property type="entry name" value="Vasodilator-stimulated phosphoprotein"/>
    <property type="match status" value="1"/>
</dbReference>
<dbReference type="GeneTree" id="ENSGT00940000161090"/>
<dbReference type="PANTHER" id="PTHR45616">
    <property type="entry name" value="GATA-TYPE DOMAIN-CONTAINING PROTEIN"/>
    <property type="match status" value="1"/>
</dbReference>